<keyword evidence="3" id="KW-1185">Reference proteome</keyword>
<dbReference type="EMBL" id="JARKIB010000002">
    <property type="protein sequence ID" value="KAJ7784687.1"/>
    <property type="molecule type" value="Genomic_DNA"/>
</dbReference>
<dbReference type="AlphaFoldDB" id="A0AAD7KGH6"/>
<evidence type="ECO:0000313" key="2">
    <source>
        <dbReference type="EMBL" id="KAJ7784687.1"/>
    </source>
</evidence>
<accession>A0AAD7KGH6</accession>
<sequence>MEAVLSKILDWDSYQSPRPKNDSKPLLTTNIQGALERTLAGDLKSKDFSPRLHLVFKSWRQLLDSKKSGVPSLLAPFLAKNYANIDTVAALDPIDKLKLASIAPLAKAYGFDLHFVRVEHCRSKIVESYGYGEMSRYLVRSTYDSYGMDDDDDDDDFDADDIEMPSDSDDDGEGGYTVHFGSVIALDGFPMSFPGLIFDDDYKGEIFLNGKPEEGDRTADLSPLSYDRSFVQAGELTHVYKRTALLITAAEQTKKRIVAGSGWADFASNALSASLSRSPTAKEIGLKAALLKRSADKSHNYHDAPTFGALRKAAERWNDLALFTEVFQNCPTDRVVFTFGVEGLLSAYTKFGWKGVKDLYAGKIPQDFNKQLRAEAVIRLLEAAKAQKDTAAATSFAKDRDIVLDGIQTLDSSTESKEFSSITELILTTNNPGRFLFDSFFARLDASTPQPRVEIWGKLFESLRSDGRKLPAAKYAGLTKAIKSCIASKARSLGPFPLSNDWRGEGPSIDPLFSLLQISVRFEAFESLVMVFSSMRESKDRQTTEHPRAPASAYYKALTPKIGSLISSSDPGIGKHFSVFCDDALQMFLANVEDGPELFKVLIQYSSKPLEAANAVCSPDRMKELTKFKKHGFLKSLAELLAFSPVLRLDASSKTLATLKTLTERCLGAILLDLKAEHPQTILQDIDFAFRADTPAWATQVLDHILKSPDASDPEFIRWTLAEVLRGLPAILVAHKTSIAEPTYREFTSETVKSRLGRFPWDNLKAVSCGCIDCRIHLVPFLESARFIASIDEKQKIRTHLEKQLTKAKAESWGVTWTTIRVGRPHTLQIQKPEGLVAAGKWLENQKAAKTLLEVLGDVAQQTSILGVDFTWVSGTIAGTSNPLRLPLATKPIDGNIGTKRTSGTAEGAVSKKPRLS</sequence>
<feature type="region of interest" description="Disordered" evidence="1">
    <location>
        <begin position="154"/>
        <end position="174"/>
    </location>
</feature>
<comment type="caution">
    <text evidence="2">The sequence shown here is derived from an EMBL/GenBank/DDBJ whole genome shotgun (WGS) entry which is preliminary data.</text>
</comment>
<name>A0AAD7KGH6_9AGAR</name>
<feature type="compositionally biased region" description="Acidic residues" evidence="1">
    <location>
        <begin position="154"/>
        <end position="173"/>
    </location>
</feature>
<dbReference type="Proteomes" id="UP001215598">
    <property type="component" value="Unassembled WGS sequence"/>
</dbReference>
<evidence type="ECO:0000256" key="1">
    <source>
        <dbReference type="SAM" id="MobiDB-lite"/>
    </source>
</evidence>
<feature type="region of interest" description="Disordered" evidence="1">
    <location>
        <begin position="893"/>
        <end position="917"/>
    </location>
</feature>
<organism evidence="2 3">
    <name type="scientific">Mycena metata</name>
    <dbReference type="NCBI Taxonomy" id="1033252"/>
    <lineage>
        <taxon>Eukaryota</taxon>
        <taxon>Fungi</taxon>
        <taxon>Dikarya</taxon>
        <taxon>Basidiomycota</taxon>
        <taxon>Agaricomycotina</taxon>
        <taxon>Agaricomycetes</taxon>
        <taxon>Agaricomycetidae</taxon>
        <taxon>Agaricales</taxon>
        <taxon>Marasmiineae</taxon>
        <taxon>Mycenaceae</taxon>
        <taxon>Mycena</taxon>
    </lineage>
</organism>
<protein>
    <submittedName>
        <fullName evidence="2">Uncharacterized protein</fullName>
    </submittedName>
</protein>
<proteinExistence type="predicted"/>
<evidence type="ECO:0000313" key="3">
    <source>
        <dbReference type="Proteomes" id="UP001215598"/>
    </source>
</evidence>
<gene>
    <name evidence="2" type="ORF">B0H16DRAFT_1784652</name>
</gene>
<reference evidence="2" key="1">
    <citation type="submission" date="2023-03" db="EMBL/GenBank/DDBJ databases">
        <title>Massive genome expansion in bonnet fungi (Mycena s.s.) driven by repeated elements and novel gene families across ecological guilds.</title>
        <authorList>
            <consortium name="Lawrence Berkeley National Laboratory"/>
            <person name="Harder C.B."/>
            <person name="Miyauchi S."/>
            <person name="Viragh M."/>
            <person name="Kuo A."/>
            <person name="Thoen E."/>
            <person name="Andreopoulos B."/>
            <person name="Lu D."/>
            <person name="Skrede I."/>
            <person name="Drula E."/>
            <person name="Henrissat B."/>
            <person name="Morin E."/>
            <person name="Kohler A."/>
            <person name="Barry K."/>
            <person name="LaButti K."/>
            <person name="Morin E."/>
            <person name="Salamov A."/>
            <person name="Lipzen A."/>
            <person name="Mereny Z."/>
            <person name="Hegedus B."/>
            <person name="Baldrian P."/>
            <person name="Stursova M."/>
            <person name="Weitz H."/>
            <person name="Taylor A."/>
            <person name="Grigoriev I.V."/>
            <person name="Nagy L.G."/>
            <person name="Martin F."/>
            <person name="Kauserud H."/>
        </authorList>
    </citation>
    <scope>NUCLEOTIDE SEQUENCE</scope>
    <source>
        <strain evidence="2">CBHHK182m</strain>
    </source>
</reference>